<sequence>MRHRSTEGGAKRGAPRPRAPAPREEKRVPKRAPGPGRMRKNFPEQQGMAHVLALTQRAVEKADSEYQQRVDRSHAAKEVRLEAKKERQKRKVEEKSKSDVPTRADMVALLREKRREKTRERKSQRKQRDDDDDDDDEQEPSGPRSILKKDAQPKPKKRVSFS</sequence>
<dbReference type="EMBL" id="CP119966">
    <property type="protein sequence ID" value="WFD41215.1"/>
    <property type="molecule type" value="Genomic_DNA"/>
</dbReference>
<evidence type="ECO:0000313" key="3">
    <source>
        <dbReference type="Proteomes" id="UP001217754"/>
    </source>
</evidence>
<proteinExistence type="predicted"/>
<evidence type="ECO:0000313" key="2">
    <source>
        <dbReference type="EMBL" id="WFD41215.1"/>
    </source>
</evidence>
<feature type="region of interest" description="Disordered" evidence="1">
    <location>
        <begin position="61"/>
        <end position="162"/>
    </location>
</feature>
<gene>
    <name evidence="2" type="ORF">MJAP1_004210</name>
</gene>
<dbReference type="Proteomes" id="UP001217754">
    <property type="component" value="Chromosome 9"/>
</dbReference>
<organism evidence="2 3">
    <name type="scientific">Malassezia japonica</name>
    <dbReference type="NCBI Taxonomy" id="223818"/>
    <lineage>
        <taxon>Eukaryota</taxon>
        <taxon>Fungi</taxon>
        <taxon>Dikarya</taxon>
        <taxon>Basidiomycota</taxon>
        <taxon>Ustilaginomycotina</taxon>
        <taxon>Malasseziomycetes</taxon>
        <taxon>Malasseziales</taxon>
        <taxon>Malasseziaceae</taxon>
        <taxon>Malassezia</taxon>
    </lineage>
</organism>
<feature type="compositionally biased region" description="Basic and acidic residues" evidence="1">
    <location>
        <begin position="61"/>
        <end position="102"/>
    </location>
</feature>
<dbReference type="AlphaFoldDB" id="A0AAF0F1R6"/>
<accession>A0AAF0F1R6</accession>
<dbReference type="GeneID" id="85227861"/>
<feature type="compositionally biased region" description="Basic and acidic residues" evidence="1">
    <location>
        <begin position="1"/>
        <end position="10"/>
    </location>
</feature>
<protein>
    <submittedName>
        <fullName evidence="2">Uncharacterized protein</fullName>
    </submittedName>
</protein>
<keyword evidence="3" id="KW-1185">Reference proteome</keyword>
<dbReference type="RefSeq" id="XP_060124112.1">
    <property type="nucleotide sequence ID" value="XM_060268129.1"/>
</dbReference>
<reference evidence="2" key="1">
    <citation type="submission" date="2023-03" db="EMBL/GenBank/DDBJ databases">
        <title>Mating type loci evolution in Malassezia.</title>
        <authorList>
            <person name="Coelho M.A."/>
        </authorList>
    </citation>
    <scope>NUCLEOTIDE SEQUENCE</scope>
    <source>
        <strain evidence="2">CBS 9431</strain>
    </source>
</reference>
<feature type="compositionally biased region" description="Basic and acidic residues" evidence="1">
    <location>
        <begin position="110"/>
        <end position="129"/>
    </location>
</feature>
<feature type="region of interest" description="Disordered" evidence="1">
    <location>
        <begin position="1"/>
        <end position="48"/>
    </location>
</feature>
<name>A0AAF0F1R6_9BASI</name>
<evidence type="ECO:0000256" key="1">
    <source>
        <dbReference type="SAM" id="MobiDB-lite"/>
    </source>
</evidence>
<feature type="compositionally biased region" description="Acidic residues" evidence="1">
    <location>
        <begin position="130"/>
        <end position="139"/>
    </location>
</feature>